<gene>
    <name evidence="1" type="ORF">M9Y10_039038</name>
</gene>
<organism evidence="1 2">
    <name type="scientific">Tritrichomonas musculus</name>
    <dbReference type="NCBI Taxonomy" id="1915356"/>
    <lineage>
        <taxon>Eukaryota</taxon>
        <taxon>Metamonada</taxon>
        <taxon>Parabasalia</taxon>
        <taxon>Tritrichomonadida</taxon>
        <taxon>Tritrichomonadidae</taxon>
        <taxon>Tritrichomonas</taxon>
    </lineage>
</organism>
<evidence type="ECO:0000313" key="2">
    <source>
        <dbReference type="Proteomes" id="UP001470230"/>
    </source>
</evidence>
<proteinExistence type="predicted"/>
<protein>
    <recommendedName>
        <fullName evidence="3">SCP domain-containing protein</fullName>
    </recommendedName>
</protein>
<dbReference type="Proteomes" id="UP001470230">
    <property type="component" value="Unassembled WGS sequence"/>
</dbReference>
<comment type="caution">
    <text evidence="1">The sequence shown here is derived from an EMBL/GenBank/DDBJ whole genome shotgun (WGS) entry which is preliminary data.</text>
</comment>
<reference evidence="1 2" key="1">
    <citation type="submission" date="2024-04" db="EMBL/GenBank/DDBJ databases">
        <title>Tritrichomonas musculus Genome.</title>
        <authorList>
            <person name="Alves-Ferreira E."/>
            <person name="Grigg M."/>
            <person name="Lorenzi H."/>
            <person name="Galac M."/>
        </authorList>
    </citation>
    <scope>NUCLEOTIDE SEQUENCE [LARGE SCALE GENOMIC DNA]</scope>
    <source>
        <strain evidence="1 2">EAF2021</strain>
    </source>
</reference>
<dbReference type="EMBL" id="JAPFFF010000006">
    <property type="protein sequence ID" value="KAK8887978.1"/>
    <property type="molecule type" value="Genomic_DNA"/>
</dbReference>
<sequence>MKKTHLSDPENILEVINAIRAQNKLPEISTQDVITKYSKSLSSSRPIKWKDSDSYVTISNMNFTELLDERRTSNQLVSFWMNNSNRRSVILAPGKYGSVVFSEHKGNTYVSVVIMSFFH</sequence>
<evidence type="ECO:0008006" key="3">
    <source>
        <dbReference type="Google" id="ProtNLM"/>
    </source>
</evidence>
<accession>A0ABR2KA17</accession>
<evidence type="ECO:0000313" key="1">
    <source>
        <dbReference type="EMBL" id="KAK8887978.1"/>
    </source>
</evidence>
<keyword evidence="2" id="KW-1185">Reference proteome</keyword>
<name>A0ABR2KA17_9EUKA</name>